<dbReference type="AlphaFoldDB" id="A0A917AUR4"/>
<proteinExistence type="predicted"/>
<reference evidence="2" key="1">
    <citation type="journal article" date="2014" name="Int. J. Syst. Evol. Microbiol.">
        <title>Complete genome sequence of Corynebacterium casei LMG S-19264T (=DSM 44701T), isolated from a smear-ripened cheese.</title>
        <authorList>
            <consortium name="US DOE Joint Genome Institute (JGI-PGF)"/>
            <person name="Walter F."/>
            <person name="Albersmeier A."/>
            <person name="Kalinowski J."/>
            <person name="Ruckert C."/>
        </authorList>
    </citation>
    <scope>NUCLEOTIDE SEQUENCE</scope>
    <source>
        <strain evidence="2">CGMCC 1.15388</strain>
    </source>
</reference>
<dbReference type="PANTHER" id="PTHR35525:SF3">
    <property type="entry name" value="BLL6575 PROTEIN"/>
    <property type="match status" value="1"/>
</dbReference>
<evidence type="ECO:0000313" key="2">
    <source>
        <dbReference type="EMBL" id="GGE75703.1"/>
    </source>
</evidence>
<feature type="domain" description="Zinc finger CGNR" evidence="1">
    <location>
        <begin position="153"/>
        <end position="194"/>
    </location>
</feature>
<dbReference type="PANTHER" id="PTHR35525">
    <property type="entry name" value="BLL6575 PROTEIN"/>
    <property type="match status" value="1"/>
</dbReference>
<sequence>MVATWGATGYGGSMDSEQYPEFRLGNVLMTSFTATLSERYGDAIERVPTPQRLVDWFRVHDLQVASCSETELEVSRDLRESIHLVATAVAANDALPLEELLLINQCSESGSASPELTSAGTMRWRLHTESVSDALAVICMNTVSVLSGERGGRLALCASQTCQAAFFDTSRNRTRRWCDMNTCGNREKKARFLANKRAQRN</sequence>
<keyword evidence="3" id="KW-1185">Reference proteome</keyword>
<dbReference type="Pfam" id="PF11706">
    <property type="entry name" value="zf-CGNR"/>
    <property type="match status" value="1"/>
</dbReference>
<protein>
    <recommendedName>
        <fullName evidence="1">Zinc finger CGNR domain-containing protein</fullName>
    </recommendedName>
</protein>
<name>A0A917AUR4_9MICC</name>
<evidence type="ECO:0000313" key="3">
    <source>
        <dbReference type="Proteomes" id="UP000633136"/>
    </source>
</evidence>
<dbReference type="Proteomes" id="UP000633136">
    <property type="component" value="Unassembled WGS sequence"/>
</dbReference>
<dbReference type="Gene3D" id="1.10.3300.10">
    <property type="entry name" value="Jann2411-like domain"/>
    <property type="match status" value="1"/>
</dbReference>
<evidence type="ECO:0000259" key="1">
    <source>
        <dbReference type="Pfam" id="PF11706"/>
    </source>
</evidence>
<comment type="caution">
    <text evidence="2">The sequence shown here is derived from an EMBL/GenBank/DDBJ whole genome shotgun (WGS) entry which is preliminary data.</text>
</comment>
<organism evidence="2 3">
    <name type="scientific">Nesterenkonia cremea</name>
    <dbReference type="NCBI Taxonomy" id="1882340"/>
    <lineage>
        <taxon>Bacteria</taxon>
        <taxon>Bacillati</taxon>
        <taxon>Actinomycetota</taxon>
        <taxon>Actinomycetes</taxon>
        <taxon>Micrococcales</taxon>
        <taxon>Micrococcaceae</taxon>
        <taxon>Nesterenkonia</taxon>
    </lineage>
</organism>
<dbReference type="InterPro" id="IPR023286">
    <property type="entry name" value="ABATE_dom_sf"/>
</dbReference>
<gene>
    <name evidence="2" type="ORF">GCM10011401_23790</name>
</gene>
<accession>A0A917AUR4</accession>
<dbReference type="SUPFAM" id="SSF160904">
    <property type="entry name" value="Jann2411-like"/>
    <property type="match status" value="1"/>
</dbReference>
<dbReference type="InterPro" id="IPR021005">
    <property type="entry name" value="Znf_CGNR"/>
</dbReference>
<dbReference type="Pfam" id="PF07336">
    <property type="entry name" value="ABATE"/>
    <property type="match status" value="1"/>
</dbReference>
<reference evidence="2" key="2">
    <citation type="submission" date="2020-09" db="EMBL/GenBank/DDBJ databases">
        <authorList>
            <person name="Sun Q."/>
            <person name="Zhou Y."/>
        </authorList>
    </citation>
    <scope>NUCLEOTIDE SEQUENCE</scope>
    <source>
        <strain evidence="2">CGMCC 1.15388</strain>
    </source>
</reference>
<dbReference type="InterPro" id="IPR010852">
    <property type="entry name" value="ABATE"/>
</dbReference>
<dbReference type="RefSeq" id="WP_308420889.1">
    <property type="nucleotide sequence ID" value="NZ_BMIS01000013.1"/>
</dbReference>
<dbReference type="EMBL" id="BMIS01000013">
    <property type="protein sequence ID" value="GGE75703.1"/>
    <property type="molecule type" value="Genomic_DNA"/>
</dbReference>